<dbReference type="SMART" id="SM00388">
    <property type="entry name" value="HisKA"/>
    <property type="match status" value="1"/>
</dbReference>
<protein>
    <recommendedName>
        <fullName evidence="2">histidine kinase</fullName>
        <ecNumber evidence="2">2.7.13.3</ecNumber>
    </recommendedName>
</protein>
<keyword evidence="10" id="KW-1185">Reference proteome</keyword>
<gene>
    <name evidence="9" type="ordered locus">Halhy_4538</name>
</gene>
<dbReference type="RefSeq" id="WP_013766916.1">
    <property type="nucleotide sequence ID" value="NC_015510.1"/>
</dbReference>
<keyword evidence="7" id="KW-0812">Transmembrane</keyword>
<dbReference type="Pfam" id="PF00512">
    <property type="entry name" value="HisKA"/>
    <property type="match status" value="1"/>
</dbReference>
<accession>F4KTG4</accession>
<dbReference type="EMBL" id="CP002691">
    <property type="protein sequence ID" value="AEE52378.1"/>
    <property type="molecule type" value="Genomic_DNA"/>
</dbReference>
<dbReference type="SUPFAM" id="SSF47384">
    <property type="entry name" value="Homodimeric domain of signal transducing histidine kinase"/>
    <property type="match status" value="1"/>
</dbReference>
<dbReference type="InterPro" id="IPR003594">
    <property type="entry name" value="HATPase_dom"/>
</dbReference>
<evidence type="ECO:0000256" key="5">
    <source>
        <dbReference type="ARBA" id="ARBA00022777"/>
    </source>
</evidence>
<comment type="catalytic activity">
    <reaction evidence="1">
        <text>ATP + protein L-histidine = ADP + protein N-phospho-L-histidine.</text>
        <dbReference type="EC" id="2.7.13.3"/>
    </reaction>
</comment>
<name>F4KTG4_HALH1</name>
<evidence type="ECO:0000256" key="7">
    <source>
        <dbReference type="SAM" id="Phobius"/>
    </source>
</evidence>
<feature type="transmembrane region" description="Helical" evidence="7">
    <location>
        <begin position="12"/>
        <end position="32"/>
    </location>
</feature>
<evidence type="ECO:0000256" key="2">
    <source>
        <dbReference type="ARBA" id="ARBA00012438"/>
    </source>
</evidence>
<evidence type="ECO:0000313" key="10">
    <source>
        <dbReference type="Proteomes" id="UP000008461"/>
    </source>
</evidence>
<dbReference type="SMART" id="SM00387">
    <property type="entry name" value="HATPase_c"/>
    <property type="match status" value="1"/>
</dbReference>
<keyword evidence="7" id="KW-1133">Transmembrane helix</keyword>
<evidence type="ECO:0000256" key="3">
    <source>
        <dbReference type="ARBA" id="ARBA00022553"/>
    </source>
</evidence>
<keyword evidence="7" id="KW-0472">Membrane</keyword>
<dbReference type="GO" id="GO:0005886">
    <property type="term" value="C:plasma membrane"/>
    <property type="evidence" value="ECO:0007669"/>
    <property type="project" value="TreeGrafter"/>
</dbReference>
<dbReference type="InterPro" id="IPR004358">
    <property type="entry name" value="Sig_transdc_His_kin-like_C"/>
</dbReference>
<sequence>MEKQNLRLRLLSYLVIAYMMMAFSWWTVLLFTKNRDAFAAKSELLKIGMIAQGIVKNDLQFTATPEFQSLSARYTRQEWMIVGEAVVFVISLVLGVYFINRGYNKEMVASQQSRNFLLSITHELKSPIASIRLVLETLLRRELPKEKTTQLQSNALKETERLNTLVNNLLFSAKLESSYQAHKEPLDLHELLEEIIHKLSDKYPDAQFSFEQEDELPYFQGDKMGMISVALNLLENAVKYSGNESKAHIETHLGMNNAEQIKIEIKDQGLGIPEKEKKQIFQKFYRVGSEDTRTTKGTGLGLYIVDQIVRAHAGRINVYDNEPKGTVFEILLPVGQN</sequence>
<dbReference type="PROSITE" id="PS50109">
    <property type="entry name" value="HIS_KIN"/>
    <property type="match status" value="1"/>
</dbReference>
<feature type="transmembrane region" description="Helical" evidence="7">
    <location>
        <begin position="79"/>
        <end position="99"/>
    </location>
</feature>
<dbReference type="InterPro" id="IPR036097">
    <property type="entry name" value="HisK_dim/P_sf"/>
</dbReference>
<dbReference type="InterPro" id="IPR003661">
    <property type="entry name" value="HisK_dim/P_dom"/>
</dbReference>
<reference evidence="9 10" key="1">
    <citation type="journal article" date="2011" name="Stand. Genomic Sci.">
        <title>Complete genome sequence of Haliscomenobacter hydrossis type strain (O).</title>
        <authorList>
            <consortium name="US DOE Joint Genome Institute (JGI-PGF)"/>
            <person name="Daligault H."/>
            <person name="Lapidus A."/>
            <person name="Zeytun A."/>
            <person name="Nolan M."/>
            <person name="Lucas S."/>
            <person name="Del Rio T.G."/>
            <person name="Tice H."/>
            <person name="Cheng J.F."/>
            <person name="Tapia R."/>
            <person name="Han C."/>
            <person name="Goodwin L."/>
            <person name="Pitluck S."/>
            <person name="Liolios K."/>
            <person name="Pagani I."/>
            <person name="Ivanova N."/>
            <person name="Huntemann M."/>
            <person name="Mavromatis K."/>
            <person name="Mikhailova N."/>
            <person name="Pati A."/>
            <person name="Chen A."/>
            <person name="Palaniappan K."/>
            <person name="Land M."/>
            <person name="Hauser L."/>
            <person name="Brambilla E.M."/>
            <person name="Rohde M."/>
            <person name="Verbarg S."/>
            <person name="Goker M."/>
            <person name="Bristow J."/>
            <person name="Eisen J.A."/>
            <person name="Markowitz V."/>
            <person name="Hugenholtz P."/>
            <person name="Kyrpides N.C."/>
            <person name="Klenk H.P."/>
            <person name="Woyke T."/>
        </authorList>
    </citation>
    <scope>NUCLEOTIDE SEQUENCE [LARGE SCALE GENOMIC DNA]</scope>
    <source>
        <strain evidence="10">ATCC 27775 / DSM 1100 / LMG 10767 / O</strain>
    </source>
</reference>
<organism evidence="9 10">
    <name type="scientific">Haliscomenobacter hydrossis (strain ATCC 27775 / DSM 1100 / LMG 10767 / O)</name>
    <dbReference type="NCBI Taxonomy" id="760192"/>
    <lineage>
        <taxon>Bacteria</taxon>
        <taxon>Pseudomonadati</taxon>
        <taxon>Bacteroidota</taxon>
        <taxon>Saprospiria</taxon>
        <taxon>Saprospirales</taxon>
        <taxon>Haliscomenobacteraceae</taxon>
        <taxon>Haliscomenobacter</taxon>
    </lineage>
</organism>
<evidence type="ECO:0000256" key="6">
    <source>
        <dbReference type="ARBA" id="ARBA00023012"/>
    </source>
</evidence>
<dbReference type="CDD" id="cd00082">
    <property type="entry name" value="HisKA"/>
    <property type="match status" value="1"/>
</dbReference>
<dbReference type="GO" id="GO:0016036">
    <property type="term" value="P:cellular response to phosphate starvation"/>
    <property type="evidence" value="ECO:0007669"/>
    <property type="project" value="TreeGrafter"/>
</dbReference>
<dbReference type="InterPro" id="IPR050351">
    <property type="entry name" value="BphY/WalK/GraS-like"/>
</dbReference>
<dbReference type="SUPFAM" id="SSF55874">
    <property type="entry name" value="ATPase domain of HSP90 chaperone/DNA topoisomerase II/histidine kinase"/>
    <property type="match status" value="1"/>
</dbReference>
<dbReference type="eggNOG" id="COG2205">
    <property type="taxonomic scope" value="Bacteria"/>
</dbReference>
<dbReference type="PRINTS" id="PR00344">
    <property type="entry name" value="BCTRLSENSOR"/>
</dbReference>
<dbReference type="Proteomes" id="UP000008461">
    <property type="component" value="Chromosome"/>
</dbReference>
<keyword evidence="6" id="KW-0902">Two-component regulatory system</keyword>
<proteinExistence type="predicted"/>
<dbReference type="Pfam" id="PF02518">
    <property type="entry name" value="HATPase_c"/>
    <property type="match status" value="1"/>
</dbReference>
<dbReference type="FunFam" id="3.30.565.10:FF:000006">
    <property type="entry name" value="Sensor histidine kinase WalK"/>
    <property type="match status" value="1"/>
</dbReference>
<dbReference type="GO" id="GO:0004721">
    <property type="term" value="F:phosphoprotein phosphatase activity"/>
    <property type="evidence" value="ECO:0007669"/>
    <property type="project" value="TreeGrafter"/>
</dbReference>
<keyword evidence="3" id="KW-0597">Phosphoprotein</keyword>
<evidence type="ECO:0000259" key="8">
    <source>
        <dbReference type="PROSITE" id="PS50109"/>
    </source>
</evidence>
<evidence type="ECO:0000256" key="4">
    <source>
        <dbReference type="ARBA" id="ARBA00022679"/>
    </source>
</evidence>
<dbReference type="HOGENOM" id="CLU_000445_89_3_10"/>
<dbReference type="STRING" id="760192.Halhy_4538"/>
<dbReference type="InterPro" id="IPR036890">
    <property type="entry name" value="HATPase_C_sf"/>
</dbReference>
<evidence type="ECO:0000256" key="1">
    <source>
        <dbReference type="ARBA" id="ARBA00000085"/>
    </source>
</evidence>
<dbReference type="PANTHER" id="PTHR45453:SF1">
    <property type="entry name" value="PHOSPHATE REGULON SENSOR PROTEIN PHOR"/>
    <property type="match status" value="1"/>
</dbReference>
<dbReference type="EC" id="2.7.13.3" evidence="2"/>
<dbReference type="Gene3D" id="1.10.287.130">
    <property type="match status" value="1"/>
</dbReference>
<dbReference type="Gene3D" id="3.30.565.10">
    <property type="entry name" value="Histidine kinase-like ATPase, C-terminal domain"/>
    <property type="match status" value="1"/>
</dbReference>
<dbReference type="KEGG" id="hhy:Halhy_4538"/>
<keyword evidence="5 9" id="KW-0418">Kinase</keyword>
<keyword evidence="4" id="KW-0808">Transferase</keyword>
<dbReference type="InterPro" id="IPR005467">
    <property type="entry name" value="His_kinase_dom"/>
</dbReference>
<feature type="domain" description="Histidine kinase" evidence="8">
    <location>
        <begin position="119"/>
        <end position="336"/>
    </location>
</feature>
<reference key="2">
    <citation type="submission" date="2011-04" db="EMBL/GenBank/DDBJ databases">
        <title>Complete sequence of chromosome of Haliscomenobacter hydrossis DSM 1100.</title>
        <authorList>
            <consortium name="US DOE Joint Genome Institute (JGI-PGF)"/>
            <person name="Lucas S."/>
            <person name="Han J."/>
            <person name="Lapidus A."/>
            <person name="Bruce D."/>
            <person name="Goodwin L."/>
            <person name="Pitluck S."/>
            <person name="Peters L."/>
            <person name="Kyrpides N."/>
            <person name="Mavromatis K."/>
            <person name="Ivanova N."/>
            <person name="Ovchinnikova G."/>
            <person name="Pagani I."/>
            <person name="Daligault H."/>
            <person name="Detter J.C."/>
            <person name="Han C."/>
            <person name="Land M."/>
            <person name="Hauser L."/>
            <person name="Markowitz V."/>
            <person name="Cheng J.-F."/>
            <person name="Hugenholtz P."/>
            <person name="Woyke T."/>
            <person name="Wu D."/>
            <person name="Verbarg S."/>
            <person name="Frueling A."/>
            <person name="Brambilla E."/>
            <person name="Klenk H.-P."/>
            <person name="Eisen J.A."/>
        </authorList>
    </citation>
    <scope>NUCLEOTIDE SEQUENCE</scope>
    <source>
        <strain>DSM 1100</strain>
    </source>
</reference>
<dbReference type="PANTHER" id="PTHR45453">
    <property type="entry name" value="PHOSPHATE REGULON SENSOR PROTEIN PHOR"/>
    <property type="match status" value="1"/>
</dbReference>
<evidence type="ECO:0000313" key="9">
    <source>
        <dbReference type="EMBL" id="AEE52378.1"/>
    </source>
</evidence>
<dbReference type="CDD" id="cd00075">
    <property type="entry name" value="HATPase"/>
    <property type="match status" value="1"/>
</dbReference>
<dbReference type="AlphaFoldDB" id="F4KTG4"/>
<dbReference type="GO" id="GO:0000155">
    <property type="term" value="F:phosphorelay sensor kinase activity"/>
    <property type="evidence" value="ECO:0007669"/>
    <property type="project" value="InterPro"/>
</dbReference>